<evidence type="ECO:0000256" key="1">
    <source>
        <dbReference type="ARBA" id="ARBA00022723"/>
    </source>
</evidence>
<protein>
    <recommendedName>
        <fullName evidence="5">BED-type domain-containing protein</fullName>
    </recommendedName>
</protein>
<dbReference type="OrthoDB" id="10046233at2759"/>
<dbReference type="PROSITE" id="PS50808">
    <property type="entry name" value="ZF_BED"/>
    <property type="match status" value="1"/>
</dbReference>
<reference evidence="6" key="1">
    <citation type="submission" date="2017-05" db="UniProtKB">
        <authorList>
            <consortium name="EnsemblMetazoa"/>
        </authorList>
    </citation>
    <scope>IDENTIFICATION</scope>
</reference>
<evidence type="ECO:0000313" key="6">
    <source>
        <dbReference type="EnsemblMetazoa" id="Aqu2.1.01043_001"/>
    </source>
</evidence>
<keyword evidence="1" id="KW-0479">Metal-binding</keyword>
<dbReference type="InterPro" id="IPR003656">
    <property type="entry name" value="Znf_BED"/>
</dbReference>
<dbReference type="InParanoid" id="A0A1X7SG82"/>
<dbReference type="GO" id="GO:0008270">
    <property type="term" value="F:zinc ion binding"/>
    <property type="evidence" value="ECO:0007669"/>
    <property type="project" value="UniProtKB-KW"/>
</dbReference>
<accession>A0A1X7SG82</accession>
<sequence>MATKLSSPLIHFELPEDTTGNYKAKCKYCNSCISGSSKTSSNFTTHLKRKHPKIYEEAQKSGTIAKAKVMEQATVDSFITGKKYDQNDVRQCRAIDALTSLIAENMLPLSIVESLHLESIAIHLILVL</sequence>
<feature type="domain" description="BED-type" evidence="5">
    <location>
        <begin position="3"/>
        <end position="58"/>
    </location>
</feature>
<evidence type="ECO:0000256" key="2">
    <source>
        <dbReference type="ARBA" id="ARBA00022771"/>
    </source>
</evidence>
<name>A0A1X7SG82_AMPQE</name>
<keyword evidence="3" id="KW-0862">Zinc</keyword>
<keyword evidence="2 4" id="KW-0863">Zinc-finger</keyword>
<dbReference type="SMART" id="SM00614">
    <property type="entry name" value="ZnF_BED"/>
    <property type="match status" value="1"/>
</dbReference>
<dbReference type="AlphaFoldDB" id="A0A1X7SG82"/>
<proteinExistence type="predicted"/>
<dbReference type="EnsemblMetazoa" id="Aqu2.1.01043_001">
    <property type="protein sequence ID" value="Aqu2.1.01043_001"/>
    <property type="gene ID" value="Aqu2.1.01043"/>
</dbReference>
<organism evidence="6">
    <name type="scientific">Amphimedon queenslandica</name>
    <name type="common">Sponge</name>
    <dbReference type="NCBI Taxonomy" id="400682"/>
    <lineage>
        <taxon>Eukaryota</taxon>
        <taxon>Metazoa</taxon>
        <taxon>Porifera</taxon>
        <taxon>Demospongiae</taxon>
        <taxon>Heteroscleromorpha</taxon>
        <taxon>Haplosclerida</taxon>
        <taxon>Niphatidae</taxon>
        <taxon>Amphimedon</taxon>
    </lineage>
</organism>
<evidence type="ECO:0000256" key="3">
    <source>
        <dbReference type="ARBA" id="ARBA00022833"/>
    </source>
</evidence>
<dbReference type="Pfam" id="PF02892">
    <property type="entry name" value="zf-BED"/>
    <property type="match status" value="1"/>
</dbReference>
<evidence type="ECO:0000256" key="4">
    <source>
        <dbReference type="PROSITE-ProRule" id="PRU00027"/>
    </source>
</evidence>
<dbReference type="GO" id="GO:0003677">
    <property type="term" value="F:DNA binding"/>
    <property type="evidence" value="ECO:0007669"/>
    <property type="project" value="InterPro"/>
</dbReference>
<dbReference type="InterPro" id="IPR036236">
    <property type="entry name" value="Znf_C2H2_sf"/>
</dbReference>
<dbReference type="SUPFAM" id="SSF57667">
    <property type="entry name" value="beta-beta-alpha zinc fingers"/>
    <property type="match status" value="1"/>
</dbReference>
<evidence type="ECO:0000259" key="5">
    <source>
        <dbReference type="PROSITE" id="PS50808"/>
    </source>
</evidence>